<evidence type="ECO:0000313" key="2">
    <source>
        <dbReference type="Proteomes" id="UP000075260"/>
    </source>
</evidence>
<sequence>MGRDDEGGVLAARDGDRDRRRQVALGAAAVDHLADGADVDGVALELLDERLFELGGADGFEQLQEPGDRAADVVAALGDDAEECLAAAGGASEAIEAAPATVPSVPSLSAGMAMECTPLQRWSSRIDRG</sequence>
<reference evidence="1 2" key="1">
    <citation type="submission" date="2014-02" db="EMBL/GenBank/DDBJ databases">
        <title>The small core and large imbalanced accessory genome model reveals a collaborative survival strategy of Sorangium cellulosum strains in nature.</title>
        <authorList>
            <person name="Han K."/>
            <person name="Peng R."/>
            <person name="Blom J."/>
            <person name="Li Y.-Z."/>
        </authorList>
    </citation>
    <scope>NUCLEOTIDE SEQUENCE [LARGE SCALE GENOMIC DNA]</scope>
    <source>
        <strain evidence="1 2">So0008-312</strain>
    </source>
</reference>
<evidence type="ECO:0000313" key="1">
    <source>
        <dbReference type="EMBL" id="KYF72768.1"/>
    </source>
</evidence>
<gene>
    <name evidence="1" type="ORF">BE15_02660</name>
</gene>
<dbReference type="AlphaFoldDB" id="A0A150QYR2"/>
<dbReference type="Proteomes" id="UP000075260">
    <property type="component" value="Unassembled WGS sequence"/>
</dbReference>
<name>A0A150QYR2_SORCE</name>
<comment type="caution">
    <text evidence="1">The sequence shown here is derived from an EMBL/GenBank/DDBJ whole genome shotgun (WGS) entry which is preliminary data.</text>
</comment>
<organism evidence="1 2">
    <name type="scientific">Sorangium cellulosum</name>
    <name type="common">Polyangium cellulosum</name>
    <dbReference type="NCBI Taxonomy" id="56"/>
    <lineage>
        <taxon>Bacteria</taxon>
        <taxon>Pseudomonadati</taxon>
        <taxon>Myxococcota</taxon>
        <taxon>Polyangia</taxon>
        <taxon>Polyangiales</taxon>
        <taxon>Polyangiaceae</taxon>
        <taxon>Sorangium</taxon>
    </lineage>
</organism>
<protein>
    <submittedName>
        <fullName evidence="1">Uncharacterized protein</fullName>
    </submittedName>
</protein>
<accession>A0A150QYR2</accession>
<dbReference type="EMBL" id="JEMA01000237">
    <property type="protein sequence ID" value="KYF72768.1"/>
    <property type="molecule type" value="Genomic_DNA"/>
</dbReference>
<proteinExistence type="predicted"/>